<feature type="region of interest" description="Disordered" evidence="1">
    <location>
        <begin position="534"/>
        <end position="565"/>
    </location>
</feature>
<feature type="compositionally biased region" description="Low complexity" evidence="1">
    <location>
        <begin position="197"/>
        <end position="221"/>
    </location>
</feature>
<keyword evidence="3" id="KW-1185">Reference proteome</keyword>
<protein>
    <submittedName>
        <fullName evidence="2">Uncharacterized protein</fullName>
    </submittedName>
</protein>
<dbReference type="Proteomes" id="UP000613740">
    <property type="component" value="Unassembled WGS sequence"/>
</dbReference>
<feature type="region of interest" description="Disordered" evidence="1">
    <location>
        <begin position="496"/>
        <end position="522"/>
    </location>
</feature>
<sequence>MPQQHRLTAAPNVARSPVPTATRATAGPMHGPGPGPASPRGGGGCHLVPLLSAGDVQLAMQALQSAAWIQDYVWNSADPATAASPRTTSGGGGGISSRREALAAVAAPVYREALAAASQIQHPALHSLVNQAVAYYVDPALGEPEDVLRVILELLTACGGTPAATAAPQPPLQQLHPPAARDARVPSNSSAVRHKQAQPASANSAAAAGSRRSESGTSRLSVVTAPQHRSMDDTRRTSSSCRASPVAAESAASRGCGALGSGASGLSKHGGVSGTRVAGVEASLPAGAEARGSGSGSGFKGFGLRQVAQRFLFRSDGSSTSGTGSATSEAALSVGSSLGSLGLCTNGSAATAGVDAAARLSSTGSGVAAPHSGGEGVPSAGPNSNGLLAGPDAAMQAYLVMTDASYTASAPTSLTTAGATSPAAVTAAAMFALGGSAGAEGSGSGRRAAALLQEGLERVPVPRGGSGSGDATGVSSGASRALRALSLHGLRDLVFRSHHSSPARGTAGQRSSTGGGMDSSTRLEAGAAVPPHALVVLDGGGGTAPEDTRCRQQQQQQQQHRHHRHHLKGLLGLFKKAATATH</sequence>
<accession>A0A836BA71</accession>
<feature type="compositionally biased region" description="Low complexity" evidence="1">
    <location>
        <begin position="165"/>
        <end position="178"/>
    </location>
</feature>
<dbReference type="OrthoDB" id="551323at2759"/>
<gene>
    <name evidence="2" type="ORF">HYH02_003615</name>
</gene>
<feature type="region of interest" description="Disordered" evidence="1">
    <location>
        <begin position="165"/>
        <end position="246"/>
    </location>
</feature>
<evidence type="ECO:0000313" key="3">
    <source>
        <dbReference type="Proteomes" id="UP000613740"/>
    </source>
</evidence>
<proteinExistence type="predicted"/>
<organism evidence="2 3">
    <name type="scientific">Chlamydomonas schloesseri</name>
    <dbReference type="NCBI Taxonomy" id="2026947"/>
    <lineage>
        <taxon>Eukaryota</taxon>
        <taxon>Viridiplantae</taxon>
        <taxon>Chlorophyta</taxon>
        <taxon>core chlorophytes</taxon>
        <taxon>Chlorophyceae</taxon>
        <taxon>CS clade</taxon>
        <taxon>Chlamydomonadales</taxon>
        <taxon>Chlamydomonadaceae</taxon>
        <taxon>Chlamydomonas</taxon>
    </lineage>
</organism>
<dbReference type="EMBL" id="JAEHOD010000007">
    <property type="protein sequence ID" value="KAG2451839.1"/>
    <property type="molecule type" value="Genomic_DNA"/>
</dbReference>
<dbReference type="AlphaFoldDB" id="A0A836BA71"/>
<evidence type="ECO:0000256" key="1">
    <source>
        <dbReference type="SAM" id="MobiDB-lite"/>
    </source>
</evidence>
<feature type="region of interest" description="Disordered" evidence="1">
    <location>
        <begin position="1"/>
        <end position="41"/>
    </location>
</feature>
<name>A0A836BA71_9CHLO</name>
<feature type="compositionally biased region" description="Polar residues" evidence="1">
    <location>
        <begin position="508"/>
        <end position="522"/>
    </location>
</feature>
<reference evidence="2" key="1">
    <citation type="journal article" date="2020" name="bioRxiv">
        <title>Comparative genomics of Chlamydomonas.</title>
        <authorList>
            <person name="Craig R.J."/>
            <person name="Hasan A.R."/>
            <person name="Ness R.W."/>
            <person name="Keightley P.D."/>
        </authorList>
    </citation>
    <scope>NUCLEOTIDE SEQUENCE</scope>
    <source>
        <strain evidence="2">CCAP 11/173</strain>
    </source>
</reference>
<comment type="caution">
    <text evidence="2">The sequence shown here is derived from an EMBL/GenBank/DDBJ whole genome shotgun (WGS) entry which is preliminary data.</text>
</comment>
<evidence type="ECO:0000313" key="2">
    <source>
        <dbReference type="EMBL" id="KAG2451839.1"/>
    </source>
</evidence>